<dbReference type="InterPro" id="IPR019821">
    <property type="entry name" value="Kinesin_motor_CS"/>
</dbReference>
<keyword evidence="5 7" id="KW-0505">Motor protein</keyword>
<keyword evidence="6" id="KW-0963">Cytoplasm</keyword>
<evidence type="ECO:0000256" key="9">
    <source>
        <dbReference type="SAM" id="MobiDB-lite"/>
    </source>
</evidence>
<dbReference type="Proteomes" id="UP000695022">
    <property type="component" value="Unplaced"/>
</dbReference>
<evidence type="ECO:0000256" key="5">
    <source>
        <dbReference type="ARBA" id="ARBA00023175"/>
    </source>
</evidence>
<evidence type="ECO:0000256" key="2">
    <source>
        <dbReference type="ARBA" id="ARBA00022741"/>
    </source>
</evidence>
<evidence type="ECO:0000313" key="12">
    <source>
        <dbReference type="RefSeq" id="XP_014673655.1"/>
    </source>
</evidence>
<protein>
    <submittedName>
        <fullName evidence="12">Centromere-associated protein E-like</fullName>
    </submittedName>
</protein>
<evidence type="ECO:0000313" key="11">
    <source>
        <dbReference type="Proteomes" id="UP000695022"/>
    </source>
</evidence>
<keyword evidence="3 7" id="KW-0067">ATP-binding</keyword>
<dbReference type="InterPro" id="IPR027640">
    <property type="entry name" value="Kinesin-like_fam"/>
</dbReference>
<dbReference type="PROSITE" id="PS50067">
    <property type="entry name" value="KINESIN_MOTOR_2"/>
    <property type="match status" value="1"/>
</dbReference>
<dbReference type="SUPFAM" id="SSF52540">
    <property type="entry name" value="P-loop containing nucleoside triphosphate hydrolases"/>
    <property type="match status" value="1"/>
</dbReference>
<feature type="compositionally biased region" description="Basic and acidic residues" evidence="9">
    <location>
        <begin position="500"/>
        <end position="515"/>
    </location>
</feature>
<feature type="region of interest" description="Disordered" evidence="9">
    <location>
        <begin position="858"/>
        <end position="891"/>
    </location>
</feature>
<keyword evidence="4 8" id="KW-0175">Coiled coil</keyword>
<feature type="region of interest" description="Disordered" evidence="9">
    <location>
        <begin position="479"/>
        <end position="515"/>
    </location>
</feature>
<keyword evidence="2 7" id="KW-0547">Nucleotide-binding</keyword>
<reference evidence="12" key="1">
    <citation type="submission" date="2025-08" db="UniProtKB">
        <authorList>
            <consortium name="RefSeq"/>
        </authorList>
    </citation>
    <scope>IDENTIFICATION</scope>
</reference>
<evidence type="ECO:0000256" key="7">
    <source>
        <dbReference type="PROSITE-ProRule" id="PRU00283"/>
    </source>
</evidence>
<feature type="compositionally biased region" description="Basic and acidic residues" evidence="9">
    <location>
        <begin position="873"/>
        <end position="884"/>
    </location>
</feature>
<dbReference type="SMART" id="SM00129">
    <property type="entry name" value="KISc"/>
    <property type="match status" value="1"/>
</dbReference>
<gene>
    <name evidence="12" type="primary">LOC106813928</name>
</gene>
<evidence type="ECO:0000256" key="6">
    <source>
        <dbReference type="ARBA" id="ARBA00023212"/>
    </source>
</evidence>
<feature type="compositionally biased region" description="Basic and acidic residues" evidence="9">
    <location>
        <begin position="1029"/>
        <end position="1046"/>
    </location>
</feature>
<feature type="compositionally biased region" description="Acidic residues" evidence="9">
    <location>
        <begin position="479"/>
        <end position="499"/>
    </location>
</feature>
<feature type="binding site" evidence="7">
    <location>
        <begin position="84"/>
        <end position="91"/>
    </location>
    <ligand>
        <name>ATP</name>
        <dbReference type="ChEBI" id="CHEBI:30616"/>
    </ligand>
</feature>
<dbReference type="CDD" id="cd01374">
    <property type="entry name" value="KISc_CENP_E"/>
    <property type="match status" value="1"/>
</dbReference>
<evidence type="ECO:0000259" key="10">
    <source>
        <dbReference type="PROSITE" id="PS50067"/>
    </source>
</evidence>
<dbReference type="PANTHER" id="PTHR47968:SF75">
    <property type="entry name" value="CENTROMERE-ASSOCIATED PROTEIN E"/>
    <property type="match status" value="1"/>
</dbReference>
<feature type="region of interest" description="Disordered" evidence="9">
    <location>
        <begin position="417"/>
        <end position="442"/>
    </location>
</feature>
<feature type="coiled-coil region" evidence="8">
    <location>
        <begin position="332"/>
        <end position="390"/>
    </location>
</feature>
<evidence type="ECO:0000256" key="1">
    <source>
        <dbReference type="ARBA" id="ARBA00004245"/>
    </source>
</evidence>
<feature type="compositionally biased region" description="Polar residues" evidence="9">
    <location>
        <begin position="636"/>
        <end position="645"/>
    </location>
</feature>
<dbReference type="InterPro" id="IPR001752">
    <property type="entry name" value="Kinesin_motor_dom"/>
</dbReference>
<keyword evidence="11" id="KW-1185">Reference proteome</keyword>
<evidence type="ECO:0000256" key="4">
    <source>
        <dbReference type="ARBA" id="ARBA00023054"/>
    </source>
</evidence>
<dbReference type="PRINTS" id="PR00380">
    <property type="entry name" value="KINESINHEAVY"/>
</dbReference>
<dbReference type="InterPro" id="IPR027417">
    <property type="entry name" value="P-loop_NTPase"/>
</dbReference>
<dbReference type="InterPro" id="IPR036961">
    <property type="entry name" value="Kinesin_motor_dom_sf"/>
</dbReference>
<dbReference type="GeneID" id="106813928"/>
<sequence length="1058" mass="119356">MDNVHVVVRVRPLIKREADSQTGDYWKVLDSQTIASLSETQGKRYTFDRVFGCIDSTNTVYENVAKPIVQGAVKGINGTIFAYGQTGTGKTYTMMGSDTTCGVIPCAVKEMFDYMNHEPNREFLVRVSYLEIYNESLSDLLRSKGKKEVLTIHENEVGRVYVSNLCEELTNSYDQIMGFLREGEKYRRVGATNMNDRSSRSHTIFRIIIESRANDEEGTGVVSVAHLNFVDLAGSERANQTGAMGERLKEGCSINASLFQLSEVISQLSKGAEHINFRNSKLTRILQNSLGGNAKTAIICNITQFDLQQTSSTLKFASRAKKIKNKPIVNEVVNDEAMLRRYRREIDDLKRQLESAHQPQERTDHLVSNLEKELAERDRKQKEQEQMIELYEKIINGPVPKERGMKRNLRRETWCPGQTKNILPTTPVHSRFPGIGNTTIDPFQEEPLQEETEESVFLPRAKRVCFSGSFLSIPEGAAVDEEEENPLSAMEEEEEEAVEEREAAGGATDRDAHFDLKLANERNAVDVERLMREKVEESSRAAELAEKVRKLEEALSEATSSTGKIQVKNDDNDNDADSPDPVETPSAPPPLAPMEERYPVSTAGVTTRARQFAVPPPPQRSSFNRRRTLPVRLPCSDNTPLSTPASARRRTAMSIYDGFVGEFDARLGVAAQERQSAVTPAADSDTVRSLRRELAVRDEEIARLREEVTRREVDNIANRRNDTTEKELLQGDLVGLEQECQGKQAKIEMLEKTLTQMRDSKEKLERESVRLEESFEALREFTRCEQDVHETDQQEQLSETATLRERLEATLAELSSLRTAREAEVDMLSAQNERQCASLRALQADAAALRQENALLAAAGGVTEPPTTDEDGDKVQREPREDRPTPTLVERGLAPGTEQCELAESGELRTTVEEVAREPCAAMEDGARELRATMEEVARERDRAVETVGLFSAQLEDMEEEREELLKEREELLKEKQRLRDACSGIDTLTEEIDTLAREQQQLALQRDLADAREERPRLRDVIRAFAREKQTRSDDAGRRAGRCPEDTLTPARRLREC</sequence>
<evidence type="ECO:0000256" key="8">
    <source>
        <dbReference type="SAM" id="Coils"/>
    </source>
</evidence>
<feature type="coiled-coil region" evidence="8">
    <location>
        <begin position="920"/>
        <end position="1006"/>
    </location>
</feature>
<dbReference type="RefSeq" id="XP_014673655.1">
    <property type="nucleotide sequence ID" value="XM_014818169.1"/>
</dbReference>
<accession>A0ABM1EN84</accession>
<dbReference type="Gene3D" id="3.40.850.10">
    <property type="entry name" value="Kinesin motor domain"/>
    <property type="match status" value="1"/>
</dbReference>
<dbReference type="PANTHER" id="PTHR47968">
    <property type="entry name" value="CENTROMERE PROTEIN E"/>
    <property type="match status" value="1"/>
</dbReference>
<feature type="region of interest" description="Disordered" evidence="9">
    <location>
        <begin position="555"/>
        <end position="646"/>
    </location>
</feature>
<keyword evidence="6" id="KW-0206">Cytoskeleton</keyword>
<feature type="compositionally biased region" description="Polar residues" evidence="9">
    <location>
        <begin position="417"/>
        <end position="428"/>
    </location>
</feature>
<feature type="domain" description="Kinesin motor" evidence="10">
    <location>
        <begin position="3"/>
        <end position="323"/>
    </location>
</feature>
<comment type="similarity">
    <text evidence="7">Belongs to the TRAFAC class myosin-kinesin ATPase superfamily. Kinesin family.</text>
</comment>
<name>A0ABM1EN84_PRICU</name>
<feature type="region of interest" description="Disordered" evidence="9">
    <location>
        <begin position="1029"/>
        <end position="1058"/>
    </location>
</feature>
<dbReference type="PROSITE" id="PS00411">
    <property type="entry name" value="KINESIN_MOTOR_1"/>
    <property type="match status" value="1"/>
</dbReference>
<evidence type="ECO:0000256" key="3">
    <source>
        <dbReference type="ARBA" id="ARBA00022840"/>
    </source>
</evidence>
<comment type="subcellular location">
    <subcellularLocation>
        <location evidence="1">Cytoplasm</location>
        <location evidence="1">Cytoskeleton</location>
    </subcellularLocation>
</comment>
<proteinExistence type="inferred from homology"/>
<dbReference type="Pfam" id="PF00225">
    <property type="entry name" value="Kinesin"/>
    <property type="match status" value="1"/>
</dbReference>
<organism evidence="11 12">
    <name type="scientific">Priapulus caudatus</name>
    <name type="common">Priapulid worm</name>
    <dbReference type="NCBI Taxonomy" id="37621"/>
    <lineage>
        <taxon>Eukaryota</taxon>
        <taxon>Metazoa</taxon>
        <taxon>Ecdysozoa</taxon>
        <taxon>Scalidophora</taxon>
        <taxon>Priapulida</taxon>
        <taxon>Priapulimorpha</taxon>
        <taxon>Priapulimorphida</taxon>
        <taxon>Priapulidae</taxon>
        <taxon>Priapulus</taxon>
    </lineage>
</organism>